<dbReference type="AlphaFoldDB" id="A0A0S4TXY0"/>
<dbReference type="PATRIC" id="fig|305.106.peg.2122"/>
<dbReference type="EMBL" id="LN899819">
    <property type="protein sequence ID" value="CUV14902.1"/>
    <property type="molecule type" value="Genomic_DNA"/>
</dbReference>
<protein>
    <submittedName>
        <fullName evidence="1">Uncharacterized protein</fullName>
    </submittedName>
</protein>
<geneLocation type="plasmid" evidence="3">
    <name>puw386</name>
</geneLocation>
<evidence type="ECO:0000313" key="2">
    <source>
        <dbReference type="EMBL" id="QCX51354.1"/>
    </source>
</evidence>
<dbReference type="Proteomes" id="UP000310553">
    <property type="component" value="Plasmid pUW386"/>
</dbReference>
<sequence length="101" mass="11250">MTEDLLVQLIAEVEKEDPVDFANLPFDEQMLRNLVCKLVAHQLSQMEAAHFSQDDVIASLSASLAKLVLENLVLNARLLTLQGHGESARELLERIARQARG</sequence>
<geneLocation type="plasmid" evidence="2">
    <name>pUW386</name>
</geneLocation>
<accession>A0A0S4TXY0</accession>
<gene>
    <name evidence="2" type="ORF">E7Z57_19945</name>
    <name evidence="1" type="ORF">RUN39_v1_990015</name>
</gene>
<organism evidence="1">
    <name type="scientific">Ralstonia solanacearum</name>
    <name type="common">Pseudomonas solanacearum</name>
    <dbReference type="NCBI Taxonomy" id="305"/>
    <lineage>
        <taxon>Bacteria</taxon>
        <taxon>Pseudomonadati</taxon>
        <taxon>Pseudomonadota</taxon>
        <taxon>Betaproteobacteria</taxon>
        <taxon>Burkholderiales</taxon>
        <taxon>Burkholderiaceae</taxon>
        <taxon>Ralstonia</taxon>
        <taxon>Ralstonia solanacearum species complex</taxon>
    </lineage>
</organism>
<name>A0A0S4TXY0_RALSL</name>
<evidence type="ECO:0000313" key="3">
    <source>
        <dbReference type="Proteomes" id="UP000310553"/>
    </source>
</evidence>
<reference evidence="2 3" key="2">
    <citation type="submission" date="2019-04" db="EMBL/GenBank/DDBJ databases">
        <title>Complete Genome of UW386 and Higher Quality Genome of UW700.</title>
        <authorList>
            <person name="Jacobs J."/>
            <person name="Perez A."/>
            <person name="Steidl O."/>
            <person name="Allen C."/>
        </authorList>
    </citation>
    <scope>NUCLEOTIDE SEQUENCE [LARGE SCALE GENOMIC DNA]</scope>
    <source>
        <strain evidence="2 3">UW386</strain>
        <plasmid evidence="3">puw386</plasmid>
        <plasmid evidence="2">pUW386</plasmid>
    </source>
</reference>
<evidence type="ECO:0000313" key="1">
    <source>
        <dbReference type="EMBL" id="CUV14902.1"/>
    </source>
</evidence>
<reference evidence="1" key="1">
    <citation type="submission" date="2015-10" db="EMBL/GenBank/DDBJ databases">
        <authorList>
            <person name="Gilbert D.G."/>
        </authorList>
    </citation>
    <scope>NUCLEOTIDE SEQUENCE</scope>
    <source>
        <strain evidence="1">Phyl III-seqv23</strain>
    </source>
</reference>
<dbReference type="EMBL" id="CP039340">
    <property type="protein sequence ID" value="QCX51354.1"/>
    <property type="molecule type" value="Genomic_DNA"/>
</dbReference>
<keyword evidence="2" id="KW-0614">Plasmid</keyword>
<proteinExistence type="predicted"/>